<name>A0ABR0SLM6_9HYPO</name>
<evidence type="ECO:0000256" key="1">
    <source>
        <dbReference type="SAM" id="MobiDB-lite"/>
    </source>
</evidence>
<keyword evidence="3" id="KW-1185">Reference proteome</keyword>
<gene>
    <name evidence="2" type="ORF">PT974_06131</name>
</gene>
<accession>A0ABR0SLM6</accession>
<sequence>MEPPDDSPRAKIVESESEVGEDGKERLRAECHCGGVSFTIKRPTKEVLDDEFLAAFVYPDEDKTKWFATFDLCNDCRLVDGTHVIGWTFLPTSFCEPHIKSDLKIGTTKTYSTSPGVLRGFCDTCGATVFFSIADRNLSEERHVIDVAVGILRAPEGYMAENWIGWRSRLAFADDGKGFDKDFAEALEEGMKKYVIGKIGKELTMNIG</sequence>
<feature type="compositionally biased region" description="Basic and acidic residues" evidence="1">
    <location>
        <begin position="1"/>
        <end position="14"/>
    </location>
</feature>
<reference evidence="2 3" key="1">
    <citation type="submission" date="2024-01" db="EMBL/GenBank/DDBJ databases">
        <title>Complete genome of Cladobotryum mycophilum ATHUM6906.</title>
        <authorList>
            <person name="Christinaki A.C."/>
            <person name="Myridakis A.I."/>
            <person name="Kouvelis V.N."/>
        </authorList>
    </citation>
    <scope>NUCLEOTIDE SEQUENCE [LARGE SCALE GENOMIC DNA]</scope>
    <source>
        <strain evidence="2 3">ATHUM6906</strain>
    </source>
</reference>
<comment type="caution">
    <text evidence="2">The sequence shown here is derived from an EMBL/GenBank/DDBJ whole genome shotgun (WGS) entry which is preliminary data.</text>
</comment>
<evidence type="ECO:0000313" key="2">
    <source>
        <dbReference type="EMBL" id="KAK5992716.1"/>
    </source>
</evidence>
<dbReference type="Proteomes" id="UP001338125">
    <property type="component" value="Unassembled WGS sequence"/>
</dbReference>
<proteinExistence type="predicted"/>
<evidence type="ECO:0000313" key="3">
    <source>
        <dbReference type="Proteomes" id="UP001338125"/>
    </source>
</evidence>
<feature type="region of interest" description="Disordered" evidence="1">
    <location>
        <begin position="1"/>
        <end position="23"/>
    </location>
</feature>
<organism evidence="2 3">
    <name type="scientific">Cladobotryum mycophilum</name>
    <dbReference type="NCBI Taxonomy" id="491253"/>
    <lineage>
        <taxon>Eukaryota</taxon>
        <taxon>Fungi</taxon>
        <taxon>Dikarya</taxon>
        <taxon>Ascomycota</taxon>
        <taxon>Pezizomycotina</taxon>
        <taxon>Sordariomycetes</taxon>
        <taxon>Hypocreomycetidae</taxon>
        <taxon>Hypocreales</taxon>
        <taxon>Hypocreaceae</taxon>
        <taxon>Cladobotryum</taxon>
    </lineage>
</organism>
<protein>
    <recommendedName>
        <fullName evidence="4">CENP-V/GFA domain-containing protein</fullName>
    </recommendedName>
</protein>
<evidence type="ECO:0008006" key="4">
    <source>
        <dbReference type="Google" id="ProtNLM"/>
    </source>
</evidence>
<dbReference type="EMBL" id="JAVFKD010000012">
    <property type="protein sequence ID" value="KAK5992716.1"/>
    <property type="molecule type" value="Genomic_DNA"/>
</dbReference>
<dbReference type="InterPro" id="IPR011057">
    <property type="entry name" value="Mss4-like_sf"/>
</dbReference>
<dbReference type="SUPFAM" id="SSF51316">
    <property type="entry name" value="Mss4-like"/>
    <property type="match status" value="1"/>
</dbReference>
<dbReference type="Gene3D" id="3.90.1590.10">
    <property type="entry name" value="glutathione-dependent formaldehyde- activating enzyme (gfa)"/>
    <property type="match status" value="1"/>
</dbReference>